<dbReference type="Proteomes" id="UP000319040">
    <property type="component" value="Unassembled WGS sequence"/>
</dbReference>
<reference evidence="2 3" key="1">
    <citation type="submission" date="2017-05" db="EMBL/GenBank/DDBJ databases">
        <authorList>
            <person name="Varghese N."/>
            <person name="Submissions S."/>
        </authorList>
    </citation>
    <scope>NUCLEOTIDE SEQUENCE [LARGE SCALE GENOMIC DNA]</scope>
    <source>
        <strain evidence="2 3">DSM 27040</strain>
    </source>
</reference>
<accession>A0A521F3Y6</accession>
<proteinExistence type="predicted"/>
<organism evidence="2 3">
    <name type="scientific">Saccharicrinis carchari</name>
    <dbReference type="NCBI Taxonomy" id="1168039"/>
    <lineage>
        <taxon>Bacteria</taxon>
        <taxon>Pseudomonadati</taxon>
        <taxon>Bacteroidota</taxon>
        <taxon>Bacteroidia</taxon>
        <taxon>Marinilabiliales</taxon>
        <taxon>Marinilabiliaceae</taxon>
        <taxon>Saccharicrinis</taxon>
    </lineage>
</organism>
<evidence type="ECO:0000313" key="3">
    <source>
        <dbReference type="Proteomes" id="UP000319040"/>
    </source>
</evidence>
<sequence length="193" mass="22528">MSELKNLKITAETKEIIDSLVKNHGGLQRDFIYKMAVYFKNTGTNPDSFLMPSPTEELKKFRDTIIGFMRKQEADYIKPTFGKMQSLMEMMVRLIEEEKSNTEPKVSNALKQNKSLATPSESTHQIPDDSGEIRRLKNQLEIKRQELQTMKKYFLEICDSVEKKSTGMQKKNVILLDEAKFQDSYKWVRTFEI</sequence>
<dbReference type="OrthoDB" id="1435775at2"/>
<name>A0A521F3Y6_SACCC</name>
<evidence type="ECO:0000313" key="2">
    <source>
        <dbReference type="EMBL" id="SMO90736.1"/>
    </source>
</evidence>
<gene>
    <name evidence="2" type="ORF">SAMN06265379_1147</name>
</gene>
<dbReference type="AlphaFoldDB" id="A0A521F3Y6"/>
<feature type="compositionally biased region" description="Polar residues" evidence="1">
    <location>
        <begin position="103"/>
        <end position="125"/>
    </location>
</feature>
<dbReference type="NCBIfam" id="NF041200">
    <property type="entry name" value="mob_BfmA_Nterm"/>
    <property type="match status" value="1"/>
</dbReference>
<dbReference type="InterPro" id="IPR048012">
    <property type="entry name" value="BfmA-like_N"/>
</dbReference>
<keyword evidence="3" id="KW-1185">Reference proteome</keyword>
<feature type="region of interest" description="Disordered" evidence="1">
    <location>
        <begin position="100"/>
        <end position="131"/>
    </location>
</feature>
<dbReference type="RefSeq" id="WP_142534692.1">
    <property type="nucleotide sequence ID" value="NZ_FXTB01000014.1"/>
</dbReference>
<dbReference type="EMBL" id="FXTB01000014">
    <property type="protein sequence ID" value="SMO90736.1"/>
    <property type="molecule type" value="Genomic_DNA"/>
</dbReference>
<protein>
    <submittedName>
        <fullName evidence="2">Uncharacterized protein</fullName>
    </submittedName>
</protein>
<evidence type="ECO:0000256" key="1">
    <source>
        <dbReference type="SAM" id="MobiDB-lite"/>
    </source>
</evidence>